<evidence type="ECO:0000313" key="2">
    <source>
        <dbReference type="Proteomes" id="UP000191672"/>
    </source>
</evidence>
<protein>
    <submittedName>
        <fullName evidence="1">Uncharacterized protein</fullName>
    </submittedName>
</protein>
<keyword evidence="2" id="KW-1185">Reference proteome</keyword>
<accession>A0A1V6PYF0</accession>
<name>A0A1V6PYF0_9EURO</name>
<reference evidence="2" key="1">
    <citation type="journal article" date="2017" name="Nat. Microbiol.">
        <title>Global analysis of biosynthetic gene clusters reveals vast potential of secondary metabolite production in Penicillium species.</title>
        <authorList>
            <person name="Nielsen J.C."/>
            <person name="Grijseels S."/>
            <person name="Prigent S."/>
            <person name="Ji B."/>
            <person name="Dainat J."/>
            <person name="Nielsen K.F."/>
            <person name="Frisvad J.C."/>
            <person name="Workman M."/>
            <person name="Nielsen J."/>
        </authorList>
    </citation>
    <scope>NUCLEOTIDE SEQUENCE [LARGE SCALE GENOMIC DNA]</scope>
    <source>
        <strain evidence="2">IBT 31811</strain>
    </source>
</reference>
<comment type="caution">
    <text evidence="1">The sequence shown here is derived from an EMBL/GenBank/DDBJ whole genome shotgun (WGS) entry which is preliminary data.</text>
</comment>
<dbReference type="EMBL" id="MDYN01000025">
    <property type="protein sequence ID" value="OQD81732.1"/>
    <property type="molecule type" value="Genomic_DNA"/>
</dbReference>
<evidence type="ECO:0000313" key="1">
    <source>
        <dbReference type="EMBL" id="OQD81732.1"/>
    </source>
</evidence>
<dbReference type="AlphaFoldDB" id="A0A1V6PYF0"/>
<proteinExistence type="predicted"/>
<sequence length="17" mass="1996">MLTEDYTITIINQVSRV</sequence>
<organism evidence="1 2">
    <name type="scientific">Penicillium antarcticum</name>
    <dbReference type="NCBI Taxonomy" id="416450"/>
    <lineage>
        <taxon>Eukaryota</taxon>
        <taxon>Fungi</taxon>
        <taxon>Dikarya</taxon>
        <taxon>Ascomycota</taxon>
        <taxon>Pezizomycotina</taxon>
        <taxon>Eurotiomycetes</taxon>
        <taxon>Eurotiomycetidae</taxon>
        <taxon>Eurotiales</taxon>
        <taxon>Aspergillaceae</taxon>
        <taxon>Penicillium</taxon>
    </lineage>
</organism>
<gene>
    <name evidence="1" type="ORF">PENANT_c025G08389</name>
</gene>
<dbReference type="Proteomes" id="UP000191672">
    <property type="component" value="Unassembled WGS sequence"/>
</dbReference>